<keyword evidence="2" id="KW-0812">Transmembrane</keyword>
<dbReference type="EMBL" id="JADOUF010000001">
    <property type="protein sequence ID" value="MBG6138546.1"/>
    <property type="molecule type" value="Genomic_DNA"/>
</dbReference>
<feature type="transmembrane region" description="Helical" evidence="2">
    <location>
        <begin position="83"/>
        <end position="111"/>
    </location>
</feature>
<accession>A0A8J7KLY9</accession>
<evidence type="ECO:0000256" key="2">
    <source>
        <dbReference type="SAM" id="Phobius"/>
    </source>
</evidence>
<evidence type="ECO:0000313" key="4">
    <source>
        <dbReference type="Proteomes" id="UP000622552"/>
    </source>
</evidence>
<sequence>MTEPQPWTEPPAETAWDAVPPGYGQPQPPPAAPGYGPDFPAFGQAVEAFGQPLPAAPPEPPPGPGVQPPFVAPPTQRDKGRMWAGIGIGAAALVLCGVGSVAGCVGLGFWLDSEQKSESQDAVQRYLGPLVRGEYGKAYLEQCSELRELETAEQYTARVSARAKLTGYSIISSEQAPDSGPTALVQLVRVQLQYDSGPQSGQFRVIHDQADKRYEVCGGDN</sequence>
<comment type="caution">
    <text evidence="3">The sequence shown here is derived from an EMBL/GenBank/DDBJ whole genome shotgun (WGS) entry which is preliminary data.</text>
</comment>
<evidence type="ECO:0000256" key="1">
    <source>
        <dbReference type="SAM" id="MobiDB-lite"/>
    </source>
</evidence>
<feature type="region of interest" description="Disordered" evidence="1">
    <location>
        <begin position="1"/>
        <end position="78"/>
    </location>
</feature>
<dbReference type="Proteomes" id="UP000622552">
    <property type="component" value="Unassembled WGS sequence"/>
</dbReference>
<proteinExistence type="predicted"/>
<keyword evidence="2" id="KW-0472">Membrane</keyword>
<gene>
    <name evidence="3" type="ORF">IW245_004740</name>
</gene>
<evidence type="ECO:0000313" key="3">
    <source>
        <dbReference type="EMBL" id="MBG6138546.1"/>
    </source>
</evidence>
<keyword evidence="4" id="KW-1185">Reference proteome</keyword>
<name>A0A8J7KLY9_9ACTN</name>
<dbReference type="AlphaFoldDB" id="A0A8J7KLY9"/>
<protein>
    <recommendedName>
        <fullName evidence="5">DUF4878 domain-containing protein</fullName>
    </recommendedName>
</protein>
<dbReference type="RefSeq" id="WP_197005289.1">
    <property type="nucleotide sequence ID" value="NZ_BONS01000025.1"/>
</dbReference>
<organism evidence="3 4">
    <name type="scientific">Longispora fulva</name>
    <dbReference type="NCBI Taxonomy" id="619741"/>
    <lineage>
        <taxon>Bacteria</taxon>
        <taxon>Bacillati</taxon>
        <taxon>Actinomycetota</taxon>
        <taxon>Actinomycetes</taxon>
        <taxon>Micromonosporales</taxon>
        <taxon>Micromonosporaceae</taxon>
        <taxon>Longispora</taxon>
    </lineage>
</organism>
<keyword evidence="2" id="KW-1133">Transmembrane helix</keyword>
<evidence type="ECO:0008006" key="5">
    <source>
        <dbReference type="Google" id="ProtNLM"/>
    </source>
</evidence>
<reference evidence="3" key="1">
    <citation type="submission" date="2020-11" db="EMBL/GenBank/DDBJ databases">
        <title>Sequencing the genomes of 1000 actinobacteria strains.</title>
        <authorList>
            <person name="Klenk H.-P."/>
        </authorList>
    </citation>
    <scope>NUCLEOTIDE SEQUENCE</scope>
    <source>
        <strain evidence="3">DSM 45356</strain>
    </source>
</reference>
<feature type="compositionally biased region" description="Pro residues" evidence="1">
    <location>
        <begin position="54"/>
        <end position="72"/>
    </location>
</feature>